<dbReference type="EMBL" id="CASHTH010002740">
    <property type="protein sequence ID" value="CAI8034548.1"/>
    <property type="molecule type" value="Genomic_DNA"/>
</dbReference>
<dbReference type="AlphaFoldDB" id="A0AA35SSG6"/>
<protein>
    <submittedName>
        <fullName evidence="1">Uncharacterized protein</fullName>
    </submittedName>
</protein>
<keyword evidence="2" id="KW-1185">Reference proteome</keyword>
<dbReference type="Proteomes" id="UP001174909">
    <property type="component" value="Unassembled WGS sequence"/>
</dbReference>
<gene>
    <name evidence="1" type="ORF">GBAR_LOCUS19444</name>
</gene>
<reference evidence="1" key="1">
    <citation type="submission" date="2023-03" db="EMBL/GenBank/DDBJ databases">
        <authorList>
            <person name="Steffen K."/>
            <person name="Cardenas P."/>
        </authorList>
    </citation>
    <scope>NUCLEOTIDE SEQUENCE</scope>
</reference>
<proteinExistence type="predicted"/>
<evidence type="ECO:0000313" key="1">
    <source>
        <dbReference type="EMBL" id="CAI8034548.1"/>
    </source>
</evidence>
<evidence type="ECO:0000313" key="2">
    <source>
        <dbReference type="Proteomes" id="UP001174909"/>
    </source>
</evidence>
<organism evidence="1 2">
    <name type="scientific">Geodia barretti</name>
    <name type="common">Barrett's horny sponge</name>
    <dbReference type="NCBI Taxonomy" id="519541"/>
    <lineage>
        <taxon>Eukaryota</taxon>
        <taxon>Metazoa</taxon>
        <taxon>Porifera</taxon>
        <taxon>Demospongiae</taxon>
        <taxon>Heteroscleromorpha</taxon>
        <taxon>Tetractinellida</taxon>
        <taxon>Astrophorina</taxon>
        <taxon>Geodiidae</taxon>
        <taxon>Geodia</taxon>
    </lineage>
</organism>
<feature type="non-terminal residue" evidence="1">
    <location>
        <position position="106"/>
    </location>
</feature>
<name>A0AA35SSG6_GEOBA</name>
<sequence>MAEASAVDETLTPDDAVDVLNELLPAQNKSYELGLKLKLPQHVVEAIHKESPSDRCLLQILIKFLQQAEPIPTWRVIVDALKNPVVGLTALARRVEAAHFPDSTAT</sequence>
<dbReference type="InterPro" id="IPR011029">
    <property type="entry name" value="DEATH-like_dom_sf"/>
</dbReference>
<accession>A0AA35SSG6</accession>
<comment type="caution">
    <text evidence="1">The sequence shown here is derived from an EMBL/GenBank/DDBJ whole genome shotgun (WGS) entry which is preliminary data.</text>
</comment>
<dbReference type="Gene3D" id="1.10.533.10">
    <property type="entry name" value="Death Domain, Fas"/>
    <property type="match status" value="1"/>
</dbReference>